<sequence>MLPKLTNDSEKSFLIDAIKSFEAEAFRAAIVMIWLLTLDHIYEFILNNKLTDFNTELAKVTDKRVKVTIISNKDDFGDIPEGKFIELCRSARIISNDVRKILDEKLGIRNSAAHPSNIVIGKSKALAVIEDLVNILFLNYKLISLLELCCDVPNNCM</sequence>
<reference evidence="1 2" key="1">
    <citation type="submission" date="2019-08" db="EMBL/GenBank/DDBJ databases">
        <title>Whole genome sequencing of chitin degrading bacteria Chitinophaga pinensis YS16.</title>
        <authorList>
            <person name="Singh R.P."/>
            <person name="Manchanda G."/>
            <person name="Maurya I.K."/>
            <person name="Joshi N.K."/>
            <person name="Srivastava A.K."/>
        </authorList>
    </citation>
    <scope>NUCLEOTIDE SEQUENCE [LARGE SCALE GENOMIC DNA]</scope>
    <source>
        <strain evidence="1 2">YS-16</strain>
    </source>
</reference>
<dbReference type="EMBL" id="VOHS01000002">
    <property type="protein sequence ID" value="TWW02228.1"/>
    <property type="molecule type" value="Genomic_DNA"/>
</dbReference>
<protein>
    <recommendedName>
        <fullName evidence="3">DUF4145 domain-containing protein</fullName>
    </recommendedName>
</protein>
<dbReference type="AlphaFoldDB" id="A0A5C6LZY5"/>
<gene>
    <name evidence="1" type="ORF">FEF09_03495</name>
</gene>
<organism evidence="1 2">
    <name type="scientific">Chitinophaga pinensis</name>
    <dbReference type="NCBI Taxonomy" id="79329"/>
    <lineage>
        <taxon>Bacteria</taxon>
        <taxon>Pseudomonadati</taxon>
        <taxon>Bacteroidota</taxon>
        <taxon>Chitinophagia</taxon>
        <taxon>Chitinophagales</taxon>
        <taxon>Chitinophagaceae</taxon>
        <taxon>Chitinophaga</taxon>
    </lineage>
</organism>
<comment type="caution">
    <text evidence="1">The sequence shown here is derived from an EMBL/GenBank/DDBJ whole genome shotgun (WGS) entry which is preliminary data.</text>
</comment>
<name>A0A5C6LZY5_9BACT</name>
<dbReference type="Proteomes" id="UP000318815">
    <property type="component" value="Unassembled WGS sequence"/>
</dbReference>
<evidence type="ECO:0008006" key="3">
    <source>
        <dbReference type="Google" id="ProtNLM"/>
    </source>
</evidence>
<accession>A0A5C6LZY5</accession>
<evidence type="ECO:0000313" key="2">
    <source>
        <dbReference type="Proteomes" id="UP000318815"/>
    </source>
</evidence>
<keyword evidence="2" id="KW-1185">Reference proteome</keyword>
<evidence type="ECO:0000313" key="1">
    <source>
        <dbReference type="EMBL" id="TWW02228.1"/>
    </source>
</evidence>
<dbReference type="OrthoDB" id="1399884at2"/>
<proteinExistence type="predicted"/>